<dbReference type="OrthoDB" id="1431247at2759"/>
<dbReference type="SUPFAM" id="SSF49764">
    <property type="entry name" value="HSP20-like chaperones"/>
    <property type="match status" value="1"/>
</dbReference>
<name>A0A835ATU0_9POAL</name>
<comment type="similarity">
    <text evidence="1 2">Belongs to the small heat shock protein (HSP20) family.</text>
</comment>
<gene>
    <name evidence="5" type="ORF">HU200_050215</name>
</gene>
<comment type="caution">
    <text evidence="5">The sequence shown here is derived from an EMBL/GenBank/DDBJ whole genome shotgun (WGS) entry which is preliminary data.</text>
</comment>
<dbReference type="Gene3D" id="2.60.40.790">
    <property type="match status" value="1"/>
</dbReference>
<evidence type="ECO:0000256" key="2">
    <source>
        <dbReference type="RuleBase" id="RU003616"/>
    </source>
</evidence>
<dbReference type="Proteomes" id="UP000636709">
    <property type="component" value="Unassembled WGS sequence"/>
</dbReference>
<accession>A0A835ATU0</accession>
<keyword evidence="6" id="KW-1185">Reference proteome</keyword>
<sequence length="190" mass="19839">MASCMPQRAAKKGGAAAPPPPDACVADIDPKHEWLDDASTYIIHLNLPGKLKSPIPGFKKEDFKVQVDSGGRLTVRGERPAGYVRFHKAFQLPLTANLDGVAGRFDGAVLSLTVPKQQRMVSGTDMVAARLAEAKECAAAAARRAAASEAGTTMTWAEALGGRGQMVAAAVAGFALGAFLAHRLLSVTNS</sequence>
<dbReference type="PROSITE" id="PS01031">
    <property type="entry name" value="SHSP"/>
    <property type="match status" value="1"/>
</dbReference>
<feature type="region of interest" description="Disordered" evidence="3">
    <location>
        <begin position="1"/>
        <end position="22"/>
    </location>
</feature>
<protein>
    <recommendedName>
        <fullName evidence="4">SHSP domain-containing protein</fullName>
    </recommendedName>
</protein>
<evidence type="ECO:0000313" key="6">
    <source>
        <dbReference type="Proteomes" id="UP000636709"/>
    </source>
</evidence>
<feature type="domain" description="SHSP" evidence="4">
    <location>
        <begin position="23"/>
        <end position="132"/>
    </location>
</feature>
<evidence type="ECO:0000313" key="5">
    <source>
        <dbReference type="EMBL" id="KAF8670946.1"/>
    </source>
</evidence>
<dbReference type="InterPro" id="IPR002068">
    <property type="entry name" value="A-crystallin/Hsp20_dom"/>
</dbReference>
<dbReference type="InterPro" id="IPR008978">
    <property type="entry name" value="HSP20-like_chaperone"/>
</dbReference>
<evidence type="ECO:0000256" key="1">
    <source>
        <dbReference type="PROSITE-ProRule" id="PRU00285"/>
    </source>
</evidence>
<dbReference type="EMBL" id="JACEFO010002248">
    <property type="protein sequence ID" value="KAF8670946.1"/>
    <property type="molecule type" value="Genomic_DNA"/>
</dbReference>
<dbReference type="Pfam" id="PF00011">
    <property type="entry name" value="HSP20"/>
    <property type="match status" value="1"/>
</dbReference>
<organism evidence="5 6">
    <name type="scientific">Digitaria exilis</name>
    <dbReference type="NCBI Taxonomy" id="1010633"/>
    <lineage>
        <taxon>Eukaryota</taxon>
        <taxon>Viridiplantae</taxon>
        <taxon>Streptophyta</taxon>
        <taxon>Embryophyta</taxon>
        <taxon>Tracheophyta</taxon>
        <taxon>Spermatophyta</taxon>
        <taxon>Magnoliopsida</taxon>
        <taxon>Liliopsida</taxon>
        <taxon>Poales</taxon>
        <taxon>Poaceae</taxon>
        <taxon>PACMAD clade</taxon>
        <taxon>Panicoideae</taxon>
        <taxon>Panicodae</taxon>
        <taxon>Paniceae</taxon>
        <taxon>Anthephorinae</taxon>
        <taxon>Digitaria</taxon>
    </lineage>
</organism>
<proteinExistence type="inferred from homology"/>
<dbReference type="CDD" id="cd06464">
    <property type="entry name" value="ACD_sHsps-like"/>
    <property type="match status" value="1"/>
</dbReference>
<dbReference type="AlphaFoldDB" id="A0A835ATU0"/>
<evidence type="ECO:0000259" key="4">
    <source>
        <dbReference type="PROSITE" id="PS01031"/>
    </source>
</evidence>
<reference evidence="5" key="1">
    <citation type="submission" date="2020-07" db="EMBL/GenBank/DDBJ databases">
        <title>Genome sequence and genetic diversity analysis of an under-domesticated orphan crop, white fonio (Digitaria exilis).</title>
        <authorList>
            <person name="Bennetzen J.L."/>
            <person name="Chen S."/>
            <person name="Ma X."/>
            <person name="Wang X."/>
            <person name="Yssel A.E.J."/>
            <person name="Chaluvadi S.R."/>
            <person name="Johnson M."/>
            <person name="Gangashetty P."/>
            <person name="Hamidou F."/>
            <person name="Sanogo M.D."/>
            <person name="Zwaenepoel A."/>
            <person name="Wallace J."/>
            <person name="Van De Peer Y."/>
            <person name="Van Deynze A."/>
        </authorList>
    </citation>
    <scope>NUCLEOTIDE SEQUENCE</scope>
    <source>
        <tissue evidence="5">Leaves</tissue>
    </source>
</reference>
<evidence type="ECO:0000256" key="3">
    <source>
        <dbReference type="SAM" id="MobiDB-lite"/>
    </source>
</evidence>